<dbReference type="Pfam" id="PF00034">
    <property type="entry name" value="Cytochrom_C"/>
    <property type="match status" value="2"/>
</dbReference>
<keyword evidence="4" id="KW-0249">Electron transport</keyword>
<dbReference type="InterPro" id="IPR036909">
    <property type="entry name" value="Cyt_c-like_dom_sf"/>
</dbReference>
<evidence type="ECO:0000256" key="2">
    <source>
        <dbReference type="ARBA" id="ARBA00022617"/>
    </source>
</evidence>
<sequence>MMLPFALLTLVACSGDVGPSADSEQAASQAQQLLATGAAGDGKQLYAACAACHGAKAEGNKALAAPSLRNQQDWYLRRQLQAYRSGVRGSHEKDAYGMQMQAIAKTLPDDAAVDAVVAYISGLGKKAAEATLTGNAKRGADYYSNLCGACHGPAAEGNDILQAPALAGVDDWYLQRQYEHFQQGIRGASEDDKYGYQMAMMANTLPSTEVLKDVLVYTQSLAR</sequence>
<dbReference type="PROSITE" id="PS51007">
    <property type="entry name" value="CYTC"/>
    <property type="match status" value="2"/>
</dbReference>
<keyword evidence="2 6" id="KW-0349">Heme</keyword>
<keyword evidence="3 6" id="KW-0479">Metal-binding</keyword>
<dbReference type="InterPro" id="IPR009056">
    <property type="entry name" value="Cyt_c-like_dom"/>
</dbReference>
<dbReference type="Gene3D" id="1.10.760.10">
    <property type="entry name" value="Cytochrome c-like domain"/>
    <property type="match status" value="2"/>
</dbReference>
<evidence type="ECO:0000313" key="8">
    <source>
        <dbReference type="EMBL" id="NKI18538.1"/>
    </source>
</evidence>
<protein>
    <submittedName>
        <fullName evidence="8">C-type cytochrome</fullName>
    </submittedName>
</protein>
<organism evidence="8 9">
    <name type="scientific">Spongiibacter thalassae</name>
    <dbReference type="NCBI Taxonomy" id="2721624"/>
    <lineage>
        <taxon>Bacteria</taxon>
        <taxon>Pseudomonadati</taxon>
        <taxon>Pseudomonadota</taxon>
        <taxon>Gammaproteobacteria</taxon>
        <taxon>Cellvibrionales</taxon>
        <taxon>Spongiibacteraceae</taxon>
        <taxon>Spongiibacter</taxon>
    </lineage>
</organism>
<comment type="caution">
    <text evidence="8">The sequence shown here is derived from an EMBL/GenBank/DDBJ whole genome shotgun (WGS) entry which is preliminary data.</text>
</comment>
<accession>A0ABX1GH94</accession>
<keyword evidence="9" id="KW-1185">Reference proteome</keyword>
<keyword evidence="1" id="KW-0813">Transport</keyword>
<evidence type="ECO:0000259" key="7">
    <source>
        <dbReference type="PROSITE" id="PS51007"/>
    </source>
</evidence>
<feature type="domain" description="Cytochrome c" evidence="7">
    <location>
        <begin position="37"/>
        <end position="124"/>
    </location>
</feature>
<evidence type="ECO:0000256" key="5">
    <source>
        <dbReference type="ARBA" id="ARBA00023004"/>
    </source>
</evidence>
<feature type="domain" description="Cytochrome c" evidence="7">
    <location>
        <begin position="134"/>
        <end position="222"/>
    </location>
</feature>
<evidence type="ECO:0000256" key="1">
    <source>
        <dbReference type="ARBA" id="ARBA00022448"/>
    </source>
</evidence>
<evidence type="ECO:0000313" key="9">
    <source>
        <dbReference type="Proteomes" id="UP000765845"/>
    </source>
</evidence>
<dbReference type="PANTHER" id="PTHR33751">
    <property type="entry name" value="CBB3-TYPE CYTOCHROME C OXIDASE SUBUNIT FIXP"/>
    <property type="match status" value="1"/>
</dbReference>
<gene>
    <name evidence="8" type="ORF">HCU74_14065</name>
</gene>
<evidence type="ECO:0000256" key="3">
    <source>
        <dbReference type="ARBA" id="ARBA00022723"/>
    </source>
</evidence>
<dbReference type="EMBL" id="JAAWWK010000005">
    <property type="protein sequence ID" value="NKI18538.1"/>
    <property type="molecule type" value="Genomic_DNA"/>
</dbReference>
<keyword evidence="5 6" id="KW-0408">Iron</keyword>
<proteinExistence type="predicted"/>
<dbReference type="Proteomes" id="UP000765845">
    <property type="component" value="Unassembled WGS sequence"/>
</dbReference>
<name>A0ABX1GH94_9GAMM</name>
<dbReference type="PANTHER" id="PTHR33751:SF9">
    <property type="entry name" value="CYTOCHROME C4"/>
    <property type="match status" value="1"/>
</dbReference>
<dbReference type="InterPro" id="IPR050597">
    <property type="entry name" value="Cytochrome_c_Oxidase_Subunit"/>
</dbReference>
<evidence type="ECO:0000256" key="4">
    <source>
        <dbReference type="ARBA" id="ARBA00022982"/>
    </source>
</evidence>
<evidence type="ECO:0000256" key="6">
    <source>
        <dbReference type="PROSITE-ProRule" id="PRU00433"/>
    </source>
</evidence>
<reference evidence="8 9" key="1">
    <citation type="submission" date="2020-04" db="EMBL/GenBank/DDBJ databases">
        <authorList>
            <person name="Yoon J."/>
        </authorList>
    </citation>
    <scope>NUCLEOTIDE SEQUENCE [LARGE SCALE GENOMIC DNA]</scope>
    <source>
        <strain evidence="8 9">KMU-166</strain>
    </source>
</reference>
<dbReference type="SUPFAM" id="SSF46626">
    <property type="entry name" value="Cytochrome c"/>
    <property type="match status" value="2"/>
</dbReference>